<name>C0CNU4_BLAHS</name>
<reference evidence="1 2" key="2">
    <citation type="submission" date="2009-02" db="EMBL/GenBank/DDBJ databases">
        <title>Draft genome sequence of Blautia hydrogenotrophica DSM 10507 (Ruminococcus hydrogenotrophicus DSM 10507).</title>
        <authorList>
            <person name="Sudarsanam P."/>
            <person name="Ley R."/>
            <person name="Guruge J."/>
            <person name="Turnbaugh P.J."/>
            <person name="Mahowald M."/>
            <person name="Liep D."/>
            <person name="Gordon J."/>
        </authorList>
    </citation>
    <scope>NUCLEOTIDE SEQUENCE [LARGE SCALE GENOMIC DNA]</scope>
    <source>
        <strain evidence="2">DSM 10507 / JCM 14656 / S5a33</strain>
    </source>
</reference>
<evidence type="ECO:0000313" key="1">
    <source>
        <dbReference type="EMBL" id="EEG48564.1"/>
    </source>
</evidence>
<organism evidence="1 2">
    <name type="scientific">Blautia hydrogenotrophica (strain DSM 10507 / JCM 14656 / S5a33)</name>
    <name type="common">Ruminococcus hydrogenotrophicus</name>
    <dbReference type="NCBI Taxonomy" id="476272"/>
    <lineage>
        <taxon>Bacteria</taxon>
        <taxon>Bacillati</taxon>
        <taxon>Bacillota</taxon>
        <taxon>Clostridia</taxon>
        <taxon>Lachnospirales</taxon>
        <taxon>Lachnospiraceae</taxon>
        <taxon>Blautia</taxon>
    </lineage>
</organism>
<dbReference type="HOGENOM" id="CLU_2858766_0_0_9"/>
<dbReference type="AlphaFoldDB" id="C0CNU4"/>
<protein>
    <submittedName>
        <fullName evidence="1">Uncharacterized protein</fullName>
    </submittedName>
</protein>
<comment type="caution">
    <text evidence="1">The sequence shown here is derived from an EMBL/GenBank/DDBJ whole genome shotgun (WGS) entry which is preliminary data.</text>
</comment>
<sequence>MNQQLLEVKRERFHLLNPNVYILQGTFPKEYELAAYLDSVRIEARMEDWETTSALERDLRSGNF</sequence>
<dbReference type="RefSeq" id="WP_005950004.1">
    <property type="nucleotide sequence ID" value="NZ_GG657686.1"/>
</dbReference>
<accession>C0CNU4</accession>
<reference evidence="1 2" key="1">
    <citation type="submission" date="2009-01" db="EMBL/GenBank/DDBJ databases">
        <authorList>
            <person name="Fulton L."/>
            <person name="Clifton S."/>
            <person name="Fulton B."/>
            <person name="Xu J."/>
            <person name="Minx P."/>
            <person name="Pepin K.H."/>
            <person name="Johnson M."/>
            <person name="Bhonagiri V."/>
            <person name="Nash W.E."/>
            <person name="Mardis E.R."/>
            <person name="Wilson R.K."/>
        </authorList>
    </citation>
    <scope>NUCLEOTIDE SEQUENCE [LARGE SCALE GENOMIC DNA]</scope>
    <source>
        <strain evidence="2">DSM 10507 / JCM 14656 / S5a33</strain>
    </source>
</reference>
<dbReference type="PATRIC" id="fig|476272.21.peg.674"/>
<dbReference type="EMBL" id="ACBZ01000138">
    <property type="protein sequence ID" value="EEG48564.1"/>
    <property type="molecule type" value="Genomic_DNA"/>
</dbReference>
<evidence type="ECO:0000313" key="2">
    <source>
        <dbReference type="Proteomes" id="UP000003100"/>
    </source>
</evidence>
<keyword evidence="2" id="KW-1185">Reference proteome</keyword>
<gene>
    <name evidence="1" type="ORF">RUMHYD_02543</name>
</gene>
<proteinExistence type="predicted"/>
<dbReference type="Proteomes" id="UP000003100">
    <property type="component" value="Unassembled WGS sequence"/>
</dbReference>